<accession>A0A1I4Y2N4</accession>
<dbReference type="AlphaFoldDB" id="A0A1I4Y2N4"/>
<evidence type="ECO:0000313" key="4">
    <source>
        <dbReference type="Proteomes" id="UP000182961"/>
    </source>
</evidence>
<sequence>MVQKCLLVVPLEKNSRMRRIFKKIFFIGLIIFLLMQFYQPARNIGFEQDVTANFTKVYNVPKSVETVLRTSCYDCHSNKTDYPWYSNIQPVRFFMDSHINEGKEELNFNEFGNYSKRKQNSKLKAMSKQIKLNEMPLASYTLIHKNAVLSVSQKQELMNWINTLKNN</sequence>
<name>A0A1I4Y2N4_9FLAO</name>
<protein>
    <submittedName>
        <fullName evidence="3">Haem-binding domain-containing protein</fullName>
    </submittedName>
</protein>
<gene>
    <name evidence="3" type="ORF">SAMN05444143_11087</name>
</gene>
<keyword evidence="1" id="KW-0472">Membrane</keyword>
<dbReference type="Proteomes" id="UP000182961">
    <property type="component" value="Unassembled WGS sequence"/>
</dbReference>
<evidence type="ECO:0000256" key="1">
    <source>
        <dbReference type="SAM" id="Phobius"/>
    </source>
</evidence>
<evidence type="ECO:0000313" key="3">
    <source>
        <dbReference type="EMBL" id="SFN32401.1"/>
    </source>
</evidence>
<feature type="transmembrane region" description="Helical" evidence="1">
    <location>
        <begin position="20"/>
        <end position="38"/>
    </location>
</feature>
<dbReference type="RefSeq" id="WP_415579551.1">
    <property type="nucleotide sequence ID" value="NZ_CBCRUM010000018.1"/>
</dbReference>
<dbReference type="SMART" id="SM01235">
    <property type="entry name" value="Haem_bd"/>
    <property type="match status" value="1"/>
</dbReference>
<keyword evidence="1" id="KW-1133">Transmembrane helix</keyword>
<organism evidence="3 4">
    <name type="scientific">Flavobacterium succinicans</name>
    <dbReference type="NCBI Taxonomy" id="29536"/>
    <lineage>
        <taxon>Bacteria</taxon>
        <taxon>Pseudomonadati</taxon>
        <taxon>Bacteroidota</taxon>
        <taxon>Flavobacteriia</taxon>
        <taxon>Flavobacteriales</taxon>
        <taxon>Flavobacteriaceae</taxon>
        <taxon>Flavobacterium</taxon>
    </lineage>
</organism>
<evidence type="ECO:0000259" key="2">
    <source>
        <dbReference type="SMART" id="SM01235"/>
    </source>
</evidence>
<dbReference type="EMBL" id="FOUT01000010">
    <property type="protein sequence ID" value="SFN32401.1"/>
    <property type="molecule type" value="Genomic_DNA"/>
</dbReference>
<keyword evidence="1" id="KW-0812">Transmembrane</keyword>
<dbReference type="InterPro" id="IPR025992">
    <property type="entry name" value="Haem-bd"/>
</dbReference>
<dbReference type="Pfam" id="PF14376">
    <property type="entry name" value="Haem_bd"/>
    <property type="match status" value="1"/>
</dbReference>
<proteinExistence type="predicted"/>
<reference evidence="4" key="1">
    <citation type="submission" date="2016-10" db="EMBL/GenBank/DDBJ databases">
        <authorList>
            <person name="Varghese N."/>
            <person name="Submissions S."/>
        </authorList>
    </citation>
    <scope>NUCLEOTIDE SEQUENCE [LARGE SCALE GENOMIC DNA]</scope>
    <source>
        <strain evidence="4">DSM 4002</strain>
    </source>
</reference>
<keyword evidence="4" id="KW-1185">Reference proteome</keyword>
<feature type="domain" description="Haem-binding" evidence="2">
    <location>
        <begin position="29"/>
        <end position="165"/>
    </location>
</feature>
<dbReference type="eggNOG" id="COG2010">
    <property type="taxonomic scope" value="Bacteria"/>
</dbReference>